<gene>
    <name evidence="2" type="ORF">GS18_0208850</name>
</gene>
<evidence type="ECO:0008006" key="4">
    <source>
        <dbReference type="Google" id="ProtNLM"/>
    </source>
</evidence>
<keyword evidence="1" id="KW-1133">Transmembrane helix</keyword>
<feature type="transmembrane region" description="Helical" evidence="1">
    <location>
        <begin position="41"/>
        <end position="60"/>
    </location>
</feature>
<dbReference type="NCBIfam" id="NF038353">
    <property type="entry name" value="FxLYD_dom"/>
    <property type="match status" value="1"/>
</dbReference>
<dbReference type="EMBL" id="JNVC02000004">
    <property type="protein sequence ID" value="KEZ52923.1"/>
    <property type="molecule type" value="Genomic_DNA"/>
</dbReference>
<protein>
    <recommendedName>
        <fullName evidence="4">Zinc ribbon domain-containing protein</fullName>
    </recommendedName>
</protein>
<keyword evidence="3" id="KW-1185">Reference proteome</keyword>
<proteinExistence type="predicted"/>
<keyword evidence="1" id="KW-0812">Transmembrane</keyword>
<evidence type="ECO:0000313" key="3">
    <source>
        <dbReference type="Proteomes" id="UP000028549"/>
    </source>
</evidence>
<dbReference type="RefSeq" id="WP_029565977.1">
    <property type="nucleotide sequence ID" value="NZ_JNVC02000004.1"/>
</dbReference>
<organism evidence="2 3">
    <name type="scientific">Metabacillus indicus</name>
    <name type="common">Bacillus indicus</name>
    <dbReference type="NCBI Taxonomy" id="246786"/>
    <lineage>
        <taxon>Bacteria</taxon>
        <taxon>Bacillati</taxon>
        <taxon>Bacillota</taxon>
        <taxon>Bacilli</taxon>
        <taxon>Bacillales</taxon>
        <taxon>Bacillaceae</taxon>
        <taxon>Metabacillus</taxon>
    </lineage>
</organism>
<sequence length="390" mass="43817">MECHYCGEKEIDPLSNYCPFCGKKVFMNEQEWKHYRISKRALIILPAASIGFVWMLLTAADKHEAAINDKVISYQQKAEDTALAGEYEKALDFADKGLALREDYRILEQEKELLLGVLQDKEDLDQINAHIQKGNLDQAAKQIAVLSKTFSGHSSPLYAKLKAELEQADRNVTVAEVKKEIETLNTIEELSEKLKEVTVLDAAEAGKVKEQIKAKMVLIGSSAAEEDLEEKQFNAAIVSVDKALQYDGDNEKLLSLKEKILSERTHFEQAEQNRLKQIAMAANEEKERTDKVLKTSNPAVEEDEFGDAHITGKVKNISGAPVQSITIYFTVKNEEGTLIEKGKTNVFPNELKPGEEAEYSHISYGVKQEVSFAIERMTWHAGKNTVTKHQ</sequence>
<accession>A0A084H011</accession>
<evidence type="ECO:0000256" key="1">
    <source>
        <dbReference type="SAM" id="Phobius"/>
    </source>
</evidence>
<reference evidence="2 3" key="1">
    <citation type="journal article" date="2005" name="Int. J. Syst. Evol. Microbiol.">
        <title>Bacillus cibi sp. nov., isolated from jeotgal, a traditional Korean fermented seafood.</title>
        <authorList>
            <person name="Yoon J.H."/>
            <person name="Lee C.H."/>
            <person name="Oh T.K."/>
        </authorList>
    </citation>
    <scope>NUCLEOTIDE SEQUENCE [LARGE SCALE GENOMIC DNA]</scope>
    <source>
        <strain evidence="2 3">DSM 16189</strain>
    </source>
</reference>
<dbReference type="AlphaFoldDB" id="A0A084H011"/>
<dbReference type="InterPro" id="IPR047676">
    <property type="entry name" value="FxLYD_dom"/>
</dbReference>
<keyword evidence="1" id="KW-0472">Membrane</keyword>
<name>A0A084H011_METID</name>
<comment type="caution">
    <text evidence="2">The sequence shown here is derived from an EMBL/GenBank/DDBJ whole genome shotgun (WGS) entry which is preliminary data.</text>
</comment>
<dbReference type="STRING" id="246786.GS18_0208850"/>
<evidence type="ECO:0000313" key="2">
    <source>
        <dbReference type="EMBL" id="KEZ52923.1"/>
    </source>
</evidence>
<dbReference type="Proteomes" id="UP000028549">
    <property type="component" value="Unassembled WGS sequence"/>
</dbReference>